<proteinExistence type="predicted"/>
<comment type="caution">
    <text evidence="3">The sequence shown here is derived from an EMBL/GenBank/DDBJ whole genome shotgun (WGS) entry which is preliminary data.</text>
</comment>
<reference evidence="3 4" key="1">
    <citation type="submission" date="2023-09" db="EMBL/GenBank/DDBJ databases">
        <authorList>
            <person name="Zhai L."/>
        </authorList>
    </citation>
    <scope>NUCLEOTIDE SEQUENCE [LARGE SCALE GENOMIC DNA]</scope>
    <source>
        <strain evidence="3 4">5 N-1</strain>
    </source>
</reference>
<dbReference type="EMBL" id="JAVJAN010000021">
    <property type="protein sequence ID" value="MDR5587586.1"/>
    <property type="molecule type" value="Genomic_DNA"/>
</dbReference>
<evidence type="ECO:0000259" key="2">
    <source>
        <dbReference type="Pfam" id="PF00561"/>
    </source>
</evidence>
<organism evidence="3 4">
    <name type="scientific">Clostridium aquiflavi</name>
    <dbReference type="NCBI Taxonomy" id="3073603"/>
    <lineage>
        <taxon>Bacteria</taxon>
        <taxon>Bacillati</taxon>
        <taxon>Bacillota</taxon>
        <taxon>Clostridia</taxon>
        <taxon>Eubacteriales</taxon>
        <taxon>Clostridiaceae</taxon>
        <taxon>Clostridium</taxon>
    </lineage>
</organism>
<dbReference type="PRINTS" id="PR00111">
    <property type="entry name" value="ABHYDROLASE"/>
</dbReference>
<dbReference type="Proteomes" id="UP001256646">
    <property type="component" value="Unassembled WGS sequence"/>
</dbReference>
<sequence>MSKSCSNVINNKTANIYYEVHGKGEALVLLHGNGEDLEYFKNQIEYFSNKYMVIAIDTRGHGKSTKGNIPFDFWLFSDDVISILDKVNIKKAHILGFSDGGNTALHLGLKYPDRIRSLILNGANFNPNGVKFLVQAPVILGYYLSIIFSLCSNKAKNNRDILNLMVNNPKLFKEQLEKIKIPTLVIAGDNDMIKENHTKLISRLIENSEVNIISNSSHFVAAENPKEFNKIVEDFLNKHKIED</sequence>
<dbReference type="PANTHER" id="PTHR43798:SF31">
    <property type="entry name" value="AB HYDROLASE SUPERFAMILY PROTEIN YCLE"/>
    <property type="match status" value="1"/>
</dbReference>
<dbReference type="PANTHER" id="PTHR43798">
    <property type="entry name" value="MONOACYLGLYCEROL LIPASE"/>
    <property type="match status" value="1"/>
</dbReference>
<dbReference type="InterPro" id="IPR029058">
    <property type="entry name" value="AB_hydrolase_fold"/>
</dbReference>
<protein>
    <submittedName>
        <fullName evidence="3">Alpha/beta hydrolase</fullName>
    </submittedName>
</protein>
<evidence type="ECO:0000313" key="4">
    <source>
        <dbReference type="Proteomes" id="UP001256646"/>
    </source>
</evidence>
<dbReference type="SUPFAM" id="SSF53474">
    <property type="entry name" value="alpha/beta-Hydrolases"/>
    <property type="match status" value="1"/>
</dbReference>
<dbReference type="GO" id="GO:0016787">
    <property type="term" value="F:hydrolase activity"/>
    <property type="evidence" value="ECO:0007669"/>
    <property type="project" value="UniProtKB-KW"/>
</dbReference>
<keyword evidence="4" id="KW-1185">Reference proteome</keyword>
<dbReference type="Pfam" id="PF00561">
    <property type="entry name" value="Abhydrolase_1"/>
    <property type="match status" value="1"/>
</dbReference>
<evidence type="ECO:0000313" key="3">
    <source>
        <dbReference type="EMBL" id="MDR5587586.1"/>
    </source>
</evidence>
<accession>A0ABU1EGS1</accession>
<gene>
    <name evidence="3" type="ORF">RGC78_08910</name>
</gene>
<dbReference type="Gene3D" id="3.40.50.1820">
    <property type="entry name" value="alpha/beta hydrolase"/>
    <property type="match status" value="1"/>
</dbReference>
<keyword evidence="1 3" id="KW-0378">Hydrolase</keyword>
<name>A0ABU1EGS1_9CLOT</name>
<evidence type="ECO:0000256" key="1">
    <source>
        <dbReference type="ARBA" id="ARBA00022801"/>
    </source>
</evidence>
<dbReference type="RefSeq" id="WP_309556503.1">
    <property type="nucleotide sequence ID" value="NZ_JAVJAN010000021.1"/>
</dbReference>
<dbReference type="InterPro" id="IPR050266">
    <property type="entry name" value="AB_hydrolase_sf"/>
</dbReference>
<dbReference type="InterPro" id="IPR000073">
    <property type="entry name" value="AB_hydrolase_1"/>
</dbReference>
<feature type="domain" description="AB hydrolase-1" evidence="2">
    <location>
        <begin position="26"/>
        <end position="136"/>
    </location>
</feature>